<evidence type="ECO:0000313" key="2">
    <source>
        <dbReference type="EMBL" id="MFC6714878.1"/>
    </source>
</evidence>
<organism evidence="2 3">
    <name type="scientific">Branchiibius cervicis</name>
    <dbReference type="NCBI Taxonomy" id="908252"/>
    <lineage>
        <taxon>Bacteria</taxon>
        <taxon>Bacillati</taxon>
        <taxon>Actinomycetota</taxon>
        <taxon>Actinomycetes</taxon>
        <taxon>Micrococcales</taxon>
        <taxon>Dermacoccaceae</taxon>
        <taxon>Branchiibius</taxon>
    </lineage>
</organism>
<dbReference type="CDD" id="cd12797">
    <property type="entry name" value="M23_peptidase"/>
    <property type="match status" value="1"/>
</dbReference>
<protein>
    <submittedName>
        <fullName evidence="2">M23 family metallopeptidase</fullName>
        <ecNumber evidence="2">3.4.24.-</ecNumber>
    </submittedName>
</protein>
<gene>
    <name evidence="2" type="ORF">ACFQBT_14070</name>
</gene>
<dbReference type="RefSeq" id="WP_377825503.1">
    <property type="nucleotide sequence ID" value="NZ_JBHSWJ010000002.1"/>
</dbReference>
<dbReference type="EC" id="3.4.24.-" evidence="2"/>
<dbReference type="Gene3D" id="2.70.70.10">
    <property type="entry name" value="Glucose Permease (Domain IIA)"/>
    <property type="match status" value="1"/>
</dbReference>
<dbReference type="Proteomes" id="UP001596356">
    <property type="component" value="Unassembled WGS sequence"/>
</dbReference>
<accession>A0ABW2AVR4</accession>
<dbReference type="PANTHER" id="PTHR21666">
    <property type="entry name" value="PEPTIDASE-RELATED"/>
    <property type="match status" value="1"/>
</dbReference>
<dbReference type="Pfam" id="PF01551">
    <property type="entry name" value="Peptidase_M23"/>
    <property type="match status" value="1"/>
</dbReference>
<dbReference type="InterPro" id="IPR050570">
    <property type="entry name" value="Cell_wall_metabolism_enzyme"/>
</dbReference>
<keyword evidence="3" id="KW-1185">Reference proteome</keyword>
<dbReference type="InterPro" id="IPR011055">
    <property type="entry name" value="Dup_hybrid_motif"/>
</dbReference>
<dbReference type="SUPFAM" id="SSF51261">
    <property type="entry name" value="Duplicated hybrid motif"/>
    <property type="match status" value="1"/>
</dbReference>
<name>A0ABW2AVR4_9MICO</name>
<dbReference type="EMBL" id="JBHSWJ010000002">
    <property type="protein sequence ID" value="MFC6714878.1"/>
    <property type="molecule type" value="Genomic_DNA"/>
</dbReference>
<evidence type="ECO:0000259" key="1">
    <source>
        <dbReference type="Pfam" id="PF01551"/>
    </source>
</evidence>
<dbReference type="GO" id="GO:0016787">
    <property type="term" value="F:hydrolase activity"/>
    <property type="evidence" value="ECO:0007669"/>
    <property type="project" value="UniProtKB-KW"/>
</dbReference>
<feature type="domain" description="M23ase beta-sheet core" evidence="1">
    <location>
        <begin position="5"/>
        <end position="99"/>
    </location>
</feature>
<keyword evidence="2" id="KW-0378">Hydrolase</keyword>
<dbReference type="InterPro" id="IPR016047">
    <property type="entry name" value="M23ase_b-sheet_dom"/>
</dbReference>
<sequence>MGSTSHKGNDFATPIGTPLRAVHSGTVVAVGWYGGFGMRVEIALGGGTSVIYGHMSAFSATVGEKVSPGEVIGYSGNTGNSTGPHLHFEVHVGGVAVDPGPWMRARGIF</sequence>
<comment type="caution">
    <text evidence="2">The sequence shown here is derived from an EMBL/GenBank/DDBJ whole genome shotgun (WGS) entry which is preliminary data.</text>
</comment>
<dbReference type="PANTHER" id="PTHR21666:SF270">
    <property type="entry name" value="MUREIN HYDROLASE ACTIVATOR ENVC"/>
    <property type="match status" value="1"/>
</dbReference>
<evidence type="ECO:0000313" key="3">
    <source>
        <dbReference type="Proteomes" id="UP001596356"/>
    </source>
</evidence>
<reference evidence="3" key="1">
    <citation type="journal article" date="2019" name="Int. J. Syst. Evol. Microbiol.">
        <title>The Global Catalogue of Microorganisms (GCM) 10K type strain sequencing project: providing services to taxonomists for standard genome sequencing and annotation.</title>
        <authorList>
            <consortium name="The Broad Institute Genomics Platform"/>
            <consortium name="The Broad Institute Genome Sequencing Center for Infectious Disease"/>
            <person name="Wu L."/>
            <person name="Ma J."/>
        </authorList>
    </citation>
    <scope>NUCLEOTIDE SEQUENCE [LARGE SCALE GENOMIC DNA]</scope>
    <source>
        <strain evidence="3">NBRC 106593</strain>
    </source>
</reference>
<proteinExistence type="predicted"/>